<dbReference type="InterPro" id="IPR023168">
    <property type="entry name" value="GatB_Yqey_C_2"/>
</dbReference>
<reference evidence="1" key="2">
    <citation type="submission" date="2020-09" db="EMBL/GenBank/DDBJ databases">
        <authorList>
            <person name="Sun Q."/>
            <person name="Zhou Y."/>
        </authorList>
    </citation>
    <scope>NUCLEOTIDE SEQUENCE</scope>
    <source>
        <strain evidence="1">CGMCC 1.15725</strain>
    </source>
</reference>
<accession>A0A8J2YZF2</accession>
<evidence type="ECO:0000313" key="2">
    <source>
        <dbReference type="Proteomes" id="UP000646365"/>
    </source>
</evidence>
<keyword evidence="2" id="KW-1185">Reference proteome</keyword>
<dbReference type="RefSeq" id="WP_189051827.1">
    <property type="nucleotide sequence ID" value="NZ_BMJQ01000022.1"/>
</dbReference>
<dbReference type="InterPro" id="IPR003789">
    <property type="entry name" value="Asn/Gln_tRNA_amidoTrase-B-like"/>
</dbReference>
<sequence>MLRQALTDAVKEAMKARDQRTTSTLRMIQAKLKDKDIEARGLGNPDGIDDQAVLAVLQGMVKQRRESIELYKQGNRQDLVDQEAAEIAVIERFLPQQMDEAQTRAAIGKVIADIGAAGIKDMGRTMAALKERHAGEMDFQKASALVKEALSAA</sequence>
<name>A0A8J2YZF2_9PROT</name>
<dbReference type="InterPro" id="IPR042184">
    <property type="entry name" value="YqeY/Aim41_N"/>
</dbReference>
<dbReference type="Gene3D" id="1.10.1510.10">
    <property type="entry name" value="Uncharacterised protein YqeY/AIM41 PF09424, N-terminal domain"/>
    <property type="match status" value="1"/>
</dbReference>
<dbReference type="Pfam" id="PF09424">
    <property type="entry name" value="YqeY"/>
    <property type="match status" value="1"/>
</dbReference>
<organism evidence="1 2">
    <name type="scientific">Aliidongia dinghuensis</name>
    <dbReference type="NCBI Taxonomy" id="1867774"/>
    <lineage>
        <taxon>Bacteria</taxon>
        <taxon>Pseudomonadati</taxon>
        <taxon>Pseudomonadota</taxon>
        <taxon>Alphaproteobacteria</taxon>
        <taxon>Rhodospirillales</taxon>
        <taxon>Dongiaceae</taxon>
        <taxon>Aliidongia</taxon>
    </lineage>
</organism>
<reference evidence="1" key="1">
    <citation type="journal article" date="2014" name="Int. J. Syst. Evol. Microbiol.">
        <title>Complete genome sequence of Corynebacterium casei LMG S-19264T (=DSM 44701T), isolated from a smear-ripened cheese.</title>
        <authorList>
            <consortium name="US DOE Joint Genome Institute (JGI-PGF)"/>
            <person name="Walter F."/>
            <person name="Albersmeier A."/>
            <person name="Kalinowski J."/>
            <person name="Ruckert C."/>
        </authorList>
    </citation>
    <scope>NUCLEOTIDE SEQUENCE</scope>
    <source>
        <strain evidence="1">CGMCC 1.15725</strain>
    </source>
</reference>
<dbReference type="SUPFAM" id="SSF89095">
    <property type="entry name" value="GatB/YqeY motif"/>
    <property type="match status" value="1"/>
</dbReference>
<dbReference type="EMBL" id="BMJQ01000022">
    <property type="protein sequence ID" value="GGF45128.1"/>
    <property type="molecule type" value="Genomic_DNA"/>
</dbReference>
<dbReference type="Proteomes" id="UP000646365">
    <property type="component" value="Unassembled WGS sequence"/>
</dbReference>
<dbReference type="PANTHER" id="PTHR28055">
    <property type="entry name" value="ALTERED INHERITANCE OF MITOCHONDRIA PROTEIN 41, MITOCHONDRIAL"/>
    <property type="match status" value="1"/>
</dbReference>
<comment type="caution">
    <text evidence="1">The sequence shown here is derived from an EMBL/GenBank/DDBJ whole genome shotgun (WGS) entry which is preliminary data.</text>
</comment>
<dbReference type="PANTHER" id="PTHR28055:SF1">
    <property type="entry name" value="ALTERED INHERITANCE OF MITOCHONDRIA PROTEIN 41, MITOCHONDRIAL"/>
    <property type="match status" value="1"/>
</dbReference>
<dbReference type="Gene3D" id="1.10.10.410">
    <property type="match status" value="1"/>
</dbReference>
<evidence type="ECO:0000313" key="1">
    <source>
        <dbReference type="EMBL" id="GGF45128.1"/>
    </source>
</evidence>
<dbReference type="InterPro" id="IPR019004">
    <property type="entry name" value="YqeY/Aim41"/>
</dbReference>
<proteinExistence type="predicted"/>
<gene>
    <name evidence="1" type="ORF">GCM10011611_59480</name>
</gene>
<dbReference type="AlphaFoldDB" id="A0A8J2YZF2"/>
<dbReference type="GO" id="GO:0016884">
    <property type="term" value="F:carbon-nitrogen ligase activity, with glutamine as amido-N-donor"/>
    <property type="evidence" value="ECO:0007669"/>
    <property type="project" value="InterPro"/>
</dbReference>
<protein>
    <submittedName>
        <fullName evidence="1">Aspartyl-tRNA amidotransferase subunit B</fullName>
    </submittedName>
</protein>